<protein>
    <submittedName>
        <fullName evidence="1">Uncharacterized protein DUF3987</fullName>
    </submittedName>
</protein>
<evidence type="ECO:0000313" key="1">
    <source>
        <dbReference type="EMBL" id="TCO07030.1"/>
    </source>
</evidence>
<proteinExistence type="predicted"/>
<sequence>MEAKKIKPVFDDLNNPATILKHVEGLKKTVEAEQKAKQNPFPVEAFPEPIQQIITATNESLKFPIDFIGTSMLYAVSVSIGNTHRAEIMRGYEQTAVLYLAIVGKPGTNKTHPLKWAIKPIEQRDNLKYQEYQRKMQEYETIAALTKKEREQQGYNEPIKPIWEQYLISDFTPEALVSVHSYNKRGLGVNVDELASWFKNFNRYNKGSEQEFWLSVWSGNTVKVNRKTSDQYNIPLPFISVAGTIQPGVLNELADNRTENGFLDRLLFVVPDNLKKEYWSETELSPSIVENWQTIISNLLDVSIIQDETNNPQPEILRFTPEAKQLLFEWQRELTDQSNKPENEAISGINAKIEMYAVRLALILQMVQYACNESNKQAVGMEAVQGALKLVEYFKKTAIKVHSIVSNASPLDKLPTDKQTLYIALPDTFTTNKGVQVAESMGMAERTFKRFISNKELFNNHTRGEYEKRY</sequence>
<organism evidence="1 2">
    <name type="scientific">Natronoflexus pectinivorans</name>
    <dbReference type="NCBI Taxonomy" id="682526"/>
    <lineage>
        <taxon>Bacteria</taxon>
        <taxon>Pseudomonadati</taxon>
        <taxon>Bacteroidota</taxon>
        <taxon>Bacteroidia</taxon>
        <taxon>Marinilabiliales</taxon>
        <taxon>Marinilabiliaceae</taxon>
        <taxon>Natronoflexus</taxon>
    </lineage>
</organism>
<name>A0A4R2GFQ0_9BACT</name>
<dbReference type="EMBL" id="SLWK01000010">
    <property type="protein sequence ID" value="TCO07030.1"/>
    <property type="molecule type" value="Genomic_DNA"/>
</dbReference>
<dbReference type="InterPro" id="IPR025048">
    <property type="entry name" value="DUF3987"/>
</dbReference>
<dbReference type="OrthoDB" id="2781056at2"/>
<comment type="caution">
    <text evidence="1">The sequence shown here is derived from an EMBL/GenBank/DDBJ whole genome shotgun (WGS) entry which is preliminary data.</text>
</comment>
<evidence type="ECO:0000313" key="2">
    <source>
        <dbReference type="Proteomes" id="UP000295221"/>
    </source>
</evidence>
<dbReference type="Pfam" id="PF13148">
    <property type="entry name" value="DUF3987"/>
    <property type="match status" value="1"/>
</dbReference>
<dbReference type="Proteomes" id="UP000295221">
    <property type="component" value="Unassembled WGS sequence"/>
</dbReference>
<reference evidence="1 2" key="1">
    <citation type="submission" date="2019-03" db="EMBL/GenBank/DDBJ databases">
        <title>Genomic Encyclopedia of Type Strains, Phase IV (KMG-IV): sequencing the most valuable type-strain genomes for metagenomic binning, comparative biology and taxonomic classification.</title>
        <authorList>
            <person name="Goeker M."/>
        </authorList>
    </citation>
    <scope>NUCLEOTIDE SEQUENCE [LARGE SCALE GENOMIC DNA]</scope>
    <source>
        <strain evidence="1 2">DSM 24179</strain>
    </source>
</reference>
<accession>A0A4R2GFQ0</accession>
<gene>
    <name evidence="1" type="ORF">EV194_11029</name>
</gene>
<dbReference type="AlphaFoldDB" id="A0A4R2GFQ0"/>
<dbReference type="RefSeq" id="WP_132434372.1">
    <property type="nucleotide sequence ID" value="NZ_SLWK01000010.1"/>
</dbReference>
<keyword evidence="2" id="KW-1185">Reference proteome</keyword>